<dbReference type="InterPro" id="IPR009594">
    <property type="entry name" value="Tscrpt_reg_HTH_AraC_N"/>
</dbReference>
<dbReference type="Pfam" id="PF12833">
    <property type="entry name" value="HTH_18"/>
    <property type="match status" value="1"/>
</dbReference>
<dbReference type="InterPro" id="IPR018060">
    <property type="entry name" value="HTH_AraC"/>
</dbReference>
<evidence type="ECO:0000256" key="1">
    <source>
        <dbReference type="ARBA" id="ARBA00023015"/>
    </source>
</evidence>
<dbReference type="GO" id="GO:0003700">
    <property type="term" value="F:DNA-binding transcription factor activity"/>
    <property type="evidence" value="ECO:0007669"/>
    <property type="project" value="InterPro"/>
</dbReference>
<dbReference type="PROSITE" id="PS01124">
    <property type="entry name" value="HTH_ARAC_FAMILY_2"/>
    <property type="match status" value="1"/>
</dbReference>
<reference evidence="5" key="1">
    <citation type="submission" date="2016-01" db="EMBL/GenBank/DDBJ databases">
        <authorList>
            <person name="Peeters Charlotte."/>
        </authorList>
    </citation>
    <scope>NUCLEOTIDE SEQUENCE</scope>
    <source>
        <strain evidence="5">LMG 22936</strain>
    </source>
</reference>
<gene>
    <name evidence="5" type="ORF">AWB66_00484</name>
</gene>
<feature type="region of interest" description="Disordered" evidence="3">
    <location>
        <begin position="1"/>
        <end position="43"/>
    </location>
</feature>
<sequence>MALNETLSHDQPHPLNGHDGHDGHDSHDSHDSHDPHRAPDPSLDGARLELVALLDRFTVGCEGTVETSVPGFFLHRVMNPGGPKHGIQTPALALIAQGSKRLMVGDDVYVYDPLHYLVSSVDLPVMGQVTVASETEPYLGLRLDLDVEAIAELIRDENLPPASHSDAARGLYVNRLGASMLDAVLRLLRLIDTPEDIPILAPLVKREILYRLLMNGQGARLRQIALTDSQTQRIARAILLLRQNFDQPLRIESIARDVHMSVSSLHHHFKAVTAMSPLQYQKQLRLQEARRLMLLDIADAATAAHRVGYESASQFSREYSRLFGAPPLRDTRRWREEAGA</sequence>
<dbReference type="AlphaFoldDB" id="A0A158F1T0"/>
<dbReference type="SMART" id="SM00342">
    <property type="entry name" value="HTH_ARAC"/>
    <property type="match status" value="1"/>
</dbReference>
<dbReference type="Pfam" id="PF06719">
    <property type="entry name" value="AraC_N"/>
    <property type="match status" value="1"/>
</dbReference>
<proteinExistence type="predicted"/>
<dbReference type="PANTHER" id="PTHR43436">
    <property type="entry name" value="ARAC-FAMILY TRANSCRIPTIONAL REGULATOR"/>
    <property type="match status" value="1"/>
</dbReference>
<dbReference type="PANTHER" id="PTHR43436:SF1">
    <property type="entry name" value="TRANSCRIPTIONAL REGULATORY PROTEIN"/>
    <property type="match status" value="1"/>
</dbReference>
<keyword evidence="6" id="KW-1185">Reference proteome</keyword>
<accession>A0A158F1T0</accession>
<feature type="compositionally biased region" description="Basic and acidic residues" evidence="3">
    <location>
        <begin position="7"/>
        <end position="39"/>
    </location>
</feature>
<dbReference type="Proteomes" id="UP000054717">
    <property type="component" value="Unassembled WGS sequence"/>
</dbReference>
<dbReference type="Gene3D" id="1.10.10.60">
    <property type="entry name" value="Homeodomain-like"/>
    <property type="match status" value="2"/>
</dbReference>
<dbReference type="SUPFAM" id="SSF46689">
    <property type="entry name" value="Homeodomain-like"/>
    <property type="match status" value="2"/>
</dbReference>
<feature type="domain" description="HTH araC/xylS-type" evidence="4">
    <location>
        <begin position="235"/>
        <end position="333"/>
    </location>
</feature>
<comment type="caution">
    <text evidence="5">The sequence shown here is derived from an EMBL/GenBank/DDBJ whole genome shotgun (WGS) entry which is preliminary data.</text>
</comment>
<keyword evidence="1" id="KW-0805">Transcription regulation</keyword>
<dbReference type="RefSeq" id="WP_087628647.1">
    <property type="nucleotide sequence ID" value="NZ_FCNZ02000001.1"/>
</dbReference>
<protein>
    <submittedName>
        <fullName evidence="5">AraC family transcriptional regulator</fullName>
    </submittedName>
</protein>
<organism evidence="5 6">
    <name type="scientific">Caballeronia telluris</name>
    <dbReference type="NCBI Taxonomy" id="326475"/>
    <lineage>
        <taxon>Bacteria</taxon>
        <taxon>Pseudomonadati</taxon>
        <taxon>Pseudomonadota</taxon>
        <taxon>Betaproteobacteria</taxon>
        <taxon>Burkholderiales</taxon>
        <taxon>Burkholderiaceae</taxon>
        <taxon>Caballeronia</taxon>
    </lineage>
</organism>
<name>A0A158F1T0_9BURK</name>
<evidence type="ECO:0000259" key="4">
    <source>
        <dbReference type="PROSITE" id="PS01124"/>
    </source>
</evidence>
<evidence type="ECO:0000313" key="6">
    <source>
        <dbReference type="Proteomes" id="UP000054717"/>
    </source>
</evidence>
<keyword evidence="2" id="KW-0804">Transcription</keyword>
<dbReference type="GO" id="GO:0043565">
    <property type="term" value="F:sequence-specific DNA binding"/>
    <property type="evidence" value="ECO:0007669"/>
    <property type="project" value="InterPro"/>
</dbReference>
<evidence type="ECO:0000256" key="2">
    <source>
        <dbReference type="ARBA" id="ARBA00023163"/>
    </source>
</evidence>
<dbReference type="InterPro" id="IPR009057">
    <property type="entry name" value="Homeodomain-like_sf"/>
</dbReference>
<evidence type="ECO:0000313" key="5">
    <source>
        <dbReference type="EMBL" id="SAL13711.1"/>
    </source>
</evidence>
<evidence type="ECO:0000256" key="3">
    <source>
        <dbReference type="SAM" id="MobiDB-lite"/>
    </source>
</evidence>
<dbReference type="EMBL" id="FCNZ02000001">
    <property type="protein sequence ID" value="SAL13711.1"/>
    <property type="molecule type" value="Genomic_DNA"/>
</dbReference>
<dbReference type="STRING" id="326475.AWB66_00484"/>